<keyword evidence="23" id="KW-1185">Reference proteome</keyword>
<keyword evidence="12" id="KW-1071">Ligand-gated ion channel</keyword>
<keyword evidence="2" id="KW-1003">Cell membrane</keyword>
<evidence type="ECO:0000256" key="6">
    <source>
        <dbReference type="ARBA" id="ARBA00023018"/>
    </source>
</evidence>
<feature type="transmembrane region" description="Helical" evidence="18">
    <location>
        <begin position="516"/>
        <end position="535"/>
    </location>
</feature>
<dbReference type="SMART" id="SM00079">
    <property type="entry name" value="PBPe"/>
    <property type="match status" value="1"/>
</dbReference>
<dbReference type="SUPFAM" id="SSF53822">
    <property type="entry name" value="Periplasmic binding protein-like I"/>
    <property type="match status" value="1"/>
</dbReference>
<evidence type="ECO:0000256" key="15">
    <source>
        <dbReference type="PIRSR" id="PIRSR601508-1"/>
    </source>
</evidence>
<evidence type="ECO:0000256" key="19">
    <source>
        <dbReference type="SAM" id="SignalP"/>
    </source>
</evidence>
<evidence type="ECO:0000256" key="10">
    <source>
        <dbReference type="ARBA" id="ARBA00023180"/>
    </source>
</evidence>
<proteinExistence type="predicted"/>
<dbReference type="GO" id="GO:0045211">
    <property type="term" value="C:postsynaptic membrane"/>
    <property type="evidence" value="ECO:0007669"/>
    <property type="project" value="UniProtKB-SubCell"/>
</dbReference>
<dbReference type="InterPro" id="IPR015683">
    <property type="entry name" value="Ionotropic_Glu_rcpt"/>
</dbReference>
<evidence type="ECO:0000313" key="22">
    <source>
        <dbReference type="EMBL" id="KAK3801143.1"/>
    </source>
</evidence>
<keyword evidence="9" id="KW-0675">Receptor</keyword>
<feature type="binding site" evidence="15">
    <location>
        <position position="685"/>
    </location>
    <ligand>
        <name>L-glutamate</name>
        <dbReference type="ChEBI" id="CHEBI:29985"/>
    </ligand>
</feature>
<dbReference type="EMBL" id="JAWDGP010000364">
    <property type="protein sequence ID" value="KAK3801143.1"/>
    <property type="molecule type" value="Genomic_DNA"/>
</dbReference>
<evidence type="ECO:0000256" key="11">
    <source>
        <dbReference type="ARBA" id="ARBA00023257"/>
    </source>
</evidence>
<organism evidence="22 23">
    <name type="scientific">Elysia crispata</name>
    <name type="common">lettuce slug</name>
    <dbReference type="NCBI Taxonomy" id="231223"/>
    <lineage>
        <taxon>Eukaryota</taxon>
        <taxon>Metazoa</taxon>
        <taxon>Spiralia</taxon>
        <taxon>Lophotrochozoa</taxon>
        <taxon>Mollusca</taxon>
        <taxon>Gastropoda</taxon>
        <taxon>Heterobranchia</taxon>
        <taxon>Euthyneura</taxon>
        <taxon>Panpulmonata</taxon>
        <taxon>Sacoglossa</taxon>
        <taxon>Placobranchoidea</taxon>
        <taxon>Plakobranchidae</taxon>
        <taxon>Elysia</taxon>
    </lineage>
</organism>
<dbReference type="InterPro" id="IPR019594">
    <property type="entry name" value="Glu/Gly-bd"/>
</dbReference>
<dbReference type="GO" id="GO:0038023">
    <property type="term" value="F:signaling receptor activity"/>
    <property type="evidence" value="ECO:0007669"/>
    <property type="project" value="InterPro"/>
</dbReference>
<dbReference type="InterPro" id="IPR028082">
    <property type="entry name" value="Peripla_BP_I"/>
</dbReference>
<evidence type="ECO:0000256" key="13">
    <source>
        <dbReference type="ARBA" id="ARBA00023303"/>
    </source>
</evidence>
<comment type="subcellular location">
    <subcellularLocation>
        <location evidence="14">Postsynaptic cell membrane</location>
        <topology evidence="14">Multi-pass membrane protein</topology>
    </subcellularLocation>
</comment>
<evidence type="ECO:0000259" key="21">
    <source>
        <dbReference type="SMART" id="SM00918"/>
    </source>
</evidence>
<feature type="transmembrane region" description="Helical" evidence="18">
    <location>
        <begin position="586"/>
        <end position="608"/>
    </location>
</feature>
<feature type="domain" description="Ionotropic glutamate receptor C-terminal" evidence="20">
    <location>
        <begin position="388"/>
        <end position="748"/>
    </location>
</feature>
<feature type="binding site" evidence="15">
    <location>
        <position position="473"/>
    </location>
    <ligand>
        <name>L-glutamate</name>
        <dbReference type="ChEBI" id="CHEBI:29985"/>
    </ligand>
</feature>
<dbReference type="FunFam" id="1.10.287.70:FF:000143">
    <property type="entry name" value="Probable glutamate receptor"/>
    <property type="match status" value="1"/>
</dbReference>
<evidence type="ECO:0000256" key="7">
    <source>
        <dbReference type="ARBA" id="ARBA00023065"/>
    </source>
</evidence>
<feature type="transmembrane region" description="Helical" evidence="18">
    <location>
        <begin position="769"/>
        <end position="793"/>
    </location>
</feature>
<evidence type="ECO:0000256" key="8">
    <source>
        <dbReference type="ARBA" id="ARBA00023136"/>
    </source>
</evidence>
<dbReference type="Pfam" id="PF01094">
    <property type="entry name" value="ANF_receptor"/>
    <property type="match status" value="1"/>
</dbReference>
<feature type="site" description="Interaction with the cone snail toxin Con-ikot-ikot" evidence="16">
    <location>
        <position position="731"/>
    </location>
</feature>
<dbReference type="AlphaFoldDB" id="A0AAE1B7Q3"/>
<dbReference type="FunFam" id="3.40.190.10:FF:000060">
    <property type="entry name" value="Glutamate receptor ionotropic, kainate 1"/>
    <property type="match status" value="1"/>
</dbReference>
<keyword evidence="5 18" id="KW-1133">Transmembrane helix</keyword>
<dbReference type="InterPro" id="IPR001508">
    <property type="entry name" value="Iono_Glu_rcpt_met"/>
</dbReference>
<evidence type="ECO:0000259" key="20">
    <source>
        <dbReference type="SMART" id="SM00079"/>
    </source>
</evidence>
<dbReference type="Pfam" id="PF10613">
    <property type="entry name" value="Lig_chan-Glu_bd"/>
    <property type="match status" value="1"/>
</dbReference>
<evidence type="ECO:0000256" key="18">
    <source>
        <dbReference type="SAM" id="Phobius"/>
    </source>
</evidence>
<name>A0AAE1B7Q3_9GAST</name>
<evidence type="ECO:0000256" key="9">
    <source>
        <dbReference type="ARBA" id="ARBA00023170"/>
    </source>
</evidence>
<feature type="site" description="Interaction with the cone snail toxin Con-ikot-ikot" evidence="16">
    <location>
        <position position="642"/>
    </location>
</feature>
<dbReference type="InterPro" id="IPR001320">
    <property type="entry name" value="Iontro_rcpt_C"/>
</dbReference>
<evidence type="ECO:0000256" key="17">
    <source>
        <dbReference type="PIRSR" id="PIRSR601508-3"/>
    </source>
</evidence>
<evidence type="ECO:0000256" key="12">
    <source>
        <dbReference type="ARBA" id="ARBA00023286"/>
    </source>
</evidence>
<dbReference type="PANTHER" id="PTHR18966">
    <property type="entry name" value="IONOTROPIC GLUTAMATE RECEPTOR"/>
    <property type="match status" value="1"/>
</dbReference>
<reference evidence="22" key="1">
    <citation type="journal article" date="2023" name="G3 (Bethesda)">
        <title>A reference genome for the long-term kleptoplast-retaining sea slug Elysia crispata morphotype clarki.</title>
        <authorList>
            <person name="Eastman K.E."/>
            <person name="Pendleton A.L."/>
            <person name="Shaikh M.A."/>
            <person name="Suttiyut T."/>
            <person name="Ogas R."/>
            <person name="Tomko P."/>
            <person name="Gavelis G."/>
            <person name="Widhalm J.R."/>
            <person name="Wisecaver J.H."/>
        </authorList>
    </citation>
    <scope>NUCLEOTIDE SEQUENCE</scope>
    <source>
        <strain evidence="22">ECLA1</strain>
    </source>
</reference>
<dbReference type="SUPFAM" id="SSF53850">
    <property type="entry name" value="Periplasmic binding protein-like II"/>
    <property type="match status" value="1"/>
</dbReference>
<sequence>MKFVICLLGVTVYICVAAADEQLRVALKSKKVLSVPETSLPIAELALENSNLVDSFKLLPVTSGNMGSSFASINKTFFEISDLDLDAIVGPFDMSLDLVAESLDIPYLSLTHDTSQVKKRNTFEMLPDTVWAGRAILDIIEVYGWAQIALFHDDYKGVPLVEQLVTDHSVLVRAWRLPAVAERHHVNQALIQMRKSRIQTILVMCSKENTRLMLDEALNLAMLSTPPYHWMFYDPCLESQEDLTKYTQIQVNFTVISLVDFNNTLKAGNLSKTELALGCDAFSMLISFKNQELETLIGNSSSPQNDTGSKLGNSIRKASLTGHTGKIAFDPQGQRMNVTLTLSTVSGDHTYPRGMWYSHTPMSVPNLILNTAIFPLNQTRPFPLVGRKVKVVIIENKPFTMLKRDHASRQGNDRFEGFSIDLIEYVAKELEFDYELYLVHDGKFGSQMPDGRWNGVIGELIAGNATMSVAPLSINANRESAVDFTKPFMTRHISVLMRVPTYETSYFQFLNPFSPMVWMIIMLAFLVVSWILYGLEKVGRSLDRQTNKDLPPVTIRESVWFIFGSLVQGSTEPVASSLPGRILTSAWWFFALILISSYTANLAAFLTVKKIATPINSVTDLAQQTKIKYGTVKDTGVKNFFKNTQIDYFAKMWAQMSEVEPDTMVDNETAALKKVKTENYAFFWDSTVNKYHTQTDCDLMEVGPAFDPKGFGIGVPPGASYLDQLSMAILKMSDRGILEGLQSKWWDISNCPDLSGGADETSSLQIENVAGVFFIVVGGIVLASLVCLAKYWFPNVFRIPEMVTQKSFLGAMLPKKVNTDDDGVDAEQL</sequence>
<evidence type="ECO:0000256" key="4">
    <source>
        <dbReference type="ARBA" id="ARBA00022729"/>
    </source>
</evidence>
<evidence type="ECO:0000256" key="16">
    <source>
        <dbReference type="PIRSR" id="PIRSR601508-2"/>
    </source>
</evidence>
<keyword evidence="13" id="KW-0407">Ion channel</keyword>
<feature type="disulfide bond" evidence="17">
    <location>
        <begin position="697"/>
        <end position="751"/>
    </location>
</feature>
<gene>
    <name evidence="22" type="ORF">RRG08_006863</name>
</gene>
<evidence type="ECO:0000256" key="1">
    <source>
        <dbReference type="ARBA" id="ARBA00022448"/>
    </source>
</evidence>
<feature type="signal peptide" evidence="19">
    <location>
        <begin position="1"/>
        <end position="19"/>
    </location>
</feature>
<comment type="caution">
    <text evidence="22">The sequence shown here is derived from an EMBL/GenBank/DDBJ whole genome shotgun (WGS) entry which is preliminary data.</text>
</comment>
<evidence type="ECO:0000256" key="3">
    <source>
        <dbReference type="ARBA" id="ARBA00022692"/>
    </source>
</evidence>
<feature type="chain" id="PRO_5042278476" description="Glutamate receptor" evidence="19">
    <location>
        <begin position="20"/>
        <end position="829"/>
    </location>
</feature>
<feature type="site" description="Crucial to convey clamshell closure to channel opening" evidence="16">
    <location>
        <position position="615"/>
    </location>
</feature>
<keyword evidence="10" id="KW-0325">Glycoprotein</keyword>
<keyword evidence="3 18" id="KW-0812">Transmembrane</keyword>
<evidence type="ECO:0000256" key="2">
    <source>
        <dbReference type="ARBA" id="ARBA00022475"/>
    </source>
</evidence>
<dbReference type="InterPro" id="IPR001828">
    <property type="entry name" value="ANF_lig-bd_rcpt"/>
</dbReference>
<dbReference type="FunFam" id="3.40.190.10:FF:000024">
    <property type="entry name" value="Glutamate receptor, ionotropic, delta 1"/>
    <property type="match status" value="1"/>
</dbReference>
<evidence type="ECO:0000256" key="14">
    <source>
        <dbReference type="ARBA" id="ARBA00034104"/>
    </source>
</evidence>
<accession>A0AAE1B7Q3</accession>
<dbReference type="Proteomes" id="UP001283361">
    <property type="component" value="Unassembled WGS sequence"/>
</dbReference>
<keyword evidence="17" id="KW-1015">Disulfide bond</keyword>
<dbReference type="Pfam" id="PF00060">
    <property type="entry name" value="Lig_chan"/>
    <property type="match status" value="1"/>
</dbReference>
<dbReference type="SMART" id="SM00918">
    <property type="entry name" value="Lig_chan-Glu_bd"/>
    <property type="match status" value="1"/>
</dbReference>
<dbReference type="PRINTS" id="PR00177">
    <property type="entry name" value="NMDARECEPTOR"/>
</dbReference>
<feature type="binding site" evidence="15">
    <location>
        <position position="478"/>
    </location>
    <ligand>
        <name>L-glutamate</name>
        <dbReference type="ChEBI" id="CHEBI:29985"/>
    </ligand>
</feature>
<feature type="binding site" evidence="15">
    <location>
        <position position="471"/>
    </location>
    <ligand>
        <name>L-glutamate</name>
        <dbReference type="ChEBI" id="CHEBI:29985"/>
    </ligand>
</feature>
<evidence type="ECO:0000313" key="23">
    <source>
        <dbReference type="Proteomes" id="UP001283361"/>
    </source>
</evidence>
<keyword evidence="7" id="KW-0406">Ion transport</keyword>
<keyword evidence="4 19" id="KW-0732">Signal</keyword>
<evidence type="ECO:0008006" key="24">
    <source>
        <dbReference type="Google" id="ProtNLM"/>
    </source>
</evidence>
<keyword evidence="8 18" id="KW-0472">Membrane</keyword>
<keyword evidence="11" id="KW-0628">Postsynaptic cell membrane</keyword>
<keyword evidence="1" id="KW-0813">Transport</keyword>
<feature type="domain" description="Ionotropic glutamate receptor L-glutamate and glycine-binding" evidence="21">
    <location>
        <begin position="398"/>
        <end position="462"/>
    </location>
</feature>
<protein>
    <recommendedName>
        <fullName evidence="24">Glutamate receptor</fullName>
    </recommendedName>
</protein>
<keyword evidence="6" id="KW-0770">Synapse</keyword>
<dbReference type="GO" id="GO:0015276">
    <property type="term" value="F:ligand-gated monoatomic ion channel activity"/>
    <property type="evidence" value="ECO:0007669"/>
    <property type="project" value="InterPro"/>
</dbReference>
<evidence type="ECO:0000256" key="5">
    <source>
        <dbReference type="ARBA" id="ARBA00022989"/>
    </source>
</evidence>
<dbReference type="Gene3D" id="3.40.190.10">
    <property type="entry name" value="Periplasmic binding protein-like II"/>
    <property type="match status" value="2"/>
</dbReference>
<dbReference type="Gene3D" id="3.40.50.2300">
    <property type="match status" value="2"/>
</dbReference>